<dbReference type="EMBL" id="ML987190">
    <property type="protein sequence ID" value="KAF2255338.1"/>
    <property type="molecule type" value="Genomic_DNA"/>
</dbReference>
<dbReference type="RefSeq" id="XP_033690342.1">
    <property type="nucleotide sequence ID" value="XM_033826538.1"/>
</dbReference>
<gene>
    <name evidence="1" type="ORF">BU26DRAFT_500923</name>
</gene>
<dbReference type="OrthoDB" id="3796796at2759"/>
<name>A0A6A6IYF1_9PLEO</name>
<accession>A0A6A6IYF1</accession>
<proteinExistence type="predicted"/>
<protein>
    <recommendedName>
        <fullName evidence="3">BTB domain-containing protein</fullName>
    </recommendedName>
</protein>
<evidence type="ECO:0000313" key="2">
    <source>
        <dbReference type="Proteomes" id="UP000800094"/>
    </source>
</evidence>
<dbReference type="GeneID" id="54579868"/>
<dbReference type="Proteomes" id="UP000800094">
    <property type="component" value="Unassembled WGS sequence"/>
</dbReference>
<sequence>MDEWKTQRNLIELAFKGNNKKVPTPDMTRLEHARQVLKERIGCDFTIISVGNEHGLGGVEWAVHSAWILGTSQALQKGLFIDGVKNPTAPAHIRLEFSPVILDRIVEHIYLGTYHLDKGGRLLELHQATKVPTHDRSIHALQDMPSYKVHLQMYLMGEAFEYPALMATAYAKMTELCIVRRRLPPSTIKTLVDLTYGPPGTRICEDKDGLLQHLVVTAAIVHGKKDYTEEQVNELTHLTKHDVAFCADAKQALEEHYNLIALPNDRKEQERQKKRKRKA</sequence>
<organism evidence="1 2">
    <name type="scientific">Trematosphaeria pertusa</name>
    <dbReference type="NCBI Taxonomy" id="390896"/>
    <lineage>
        <taxon>Eukaryota</taxon>
        <taxon>Fungi</taxon>
        <taxon>Dikarya</taxon>
        <taxon>Ascomycota</taxon>
        <taxon>Pezizomycotina</taxon>
        <taxon>Dothideomycetes</taxon>
        <taxon>Pleosporomycetidae</taxon>
        <taxon>Pleosporales</taxon>
        <taxon>Massarineae</taxon>
        <taxon>Trematosphaeriaceae</taxon>
        <taxon>Trematosphaeria</taxon>
    </lineage>
</organism>
<dbReference type="AlphaFoldDB" id="A0A6A6IYF1"/>
<keyword evidence="2" id="KW-1185">Reference proteome</keyword>
<evidence type="ECO:0000313" key="1">
    <source>
        <dbReference type="EMBL" id="KAF2255338.1"/>
    </source>
</evidence>
<reference evidence="1" key="1">
    <citation type="journal article" date="2020" name="Stud. Mycol.">
        <title>101 Dothideomycetes genomes: a test case for predicting lifestyles and emergence of pathogens.</title>
        <authorList>
            <person name="Haridas S."/>
            <person name="Albert R."/>
            <person name="Binder M."/>
            <person name="Bloem J."/>
            <person name="Labutti K."/>
            <person name="Salamov A."/>
            <person name="Andreopoulos B."/>
            <person name="Baker S."/>
            <person name="Barry K."/>
            <person name="Bills G."/>
            <person name="Bluhm B."/>
            <person name="Cannon C."/>
            <person name="Castanera R."/>
            <person name="Culley D."/>
            <person name="Daum C."/>
            <person name="Ezra D."/>
            <person name="Gonzalez J."/>
            <person name="Henrissat B."/>
            <person name="Kuo A."/>
            <person name="Liang C."/>
            <person name="Lipzen A."/>
            <person name="Lutzoni F."/>
            <person name="Magnuson J."/>
            <person name="Mondo S."/>
            <person name="Nolan M."/>
            <person name="Ohm R."/>
            <person name="Pangilinan J."/>
            <person name="Park H.-J."/>
            <person name="Ramirez L."/>
            <person name="Alfaro M."/>
            <person name="Sun H."/>
            <person name="Tritt A."/>
            <person name="Yoshinaga Y."/>
            <person name="Zwiers L.-H."/>
            <person name="Turgeon B."/>
            <person name="Goodwin S."/>
            <person name="Spatafora J."/>
            <person name="Crous P."/>
            <person name="Grigoriev I."/>
        </authorList>
    </citation>
    <scope>NUCLEOTIDE SEQUENCE</scope>
    <source>
        <strain evidence="1">CBS 122368</strain>
    </source>
</reference>
<evidence type="ECO:0008006" key="3">
    <source>
        <dbReference type="Google" id="ProtNLM"/>
    </source>
</evidence>